<evidence type="ECO:0000313" key="1">
    <source>
        <dbReference type="EMBL" id="KKL52310.1"/>
    </source>
</evidence>
<dbReference type="InterPro" id="IPR010176">
    <property type="entry name" value="C4xCH_C2xCH_motif_GEOSU"/>
</dbReference>
<dbReference type="EMBL" id="LAZR01031940">
    <property type="protein sequence ID" value="KKL52310.1"/>
    <property type="molecule type" value="Genomic_DNA"/>
</dbReference>
<proteinExistence type="predicted"/>
<dbReference type="Gene3D" id="3.90.10.10">
    <property type="entry name" value="Cytochrome C3"/>
    <property type="match status" value="1"/>
</dbReference>
<comment type="caution">
    <text evidence="1">The sequence shown here is derived from an EMBL/GenBank/DDBJ whole genome shotgun (WGS) entry which is preliminary data.</text>
</comment>
<sequence>YCHSDGSSTTPNNSTTPSWGSGFIGCSGCHGSYSSSYGEPDYANTSAGAVNANSHNKHVVGETIACKSCHNDTTNDGSTTFANGIHIDGFKNVAIWSVYDSDSNKYNNYTPGVPNKTCDNIYCHAGTQQTWGGASLDCGSCHDANWTLPGRHSTHYNSVTNSTSRTGGNDSVTNNYIFNCGVCHDGTQIEHAGGEYEAGKRTAEVIFNTNIAGSVPPASNTTGGSYYTDGLFNFSNATCTTYCHSQGEGPAATYTDPNNTSFNWNSPQGTLDCIGCHDSDDQQAAMANRMSTGRHTAHINNTTFIGDNFACNTCHAGTVSASSNLSIIGKDFHVNAVKNVVFNGVNPSGNFTQGADTCDTLYCHSDGSSTTPNNSTTPTWGSGGLDCQGCHGSYSSSYGEPDYVNTSAGATNANSHDTHVVVGGFVCKVCHNDTTDTATNPPTSTFANRVHIDGVKNVAIWSAYDTSAGDKYDNYVSGTKTCSDIACHGGGSPQWGDSLTCDACHLVSGPDVDDYTWTNFASGFTQAQINTTDWGQVSGTVYGHGGTTGNLPLVCTDCHDSSAAHGGPTNYFRLRDSSDPGGD</sequence>
<accession>A0A0F9F521</accession>
<organism evidence="1">
    <name type="scientific">marine sediment metagenome</name>
    <dbReference type="NCBI Taxonomy" id="412755"/>
    <lineage>
        <taxon>unclassified sequences</taxon>
        <taxon>metagenomes</taxon>
        <taxon>ecological metagenomes</taxon>
    </lineage>
</organism>
<dbReference type="AlphaFoldDB" id="A0A0F9F521"/>
<dbReference type="NCBIfam" id="TIGR01904">
    <property type="entry name" value="GSu_C4xC__C2xCH"/>
    <property type="match status" value="4"/>
</dbReference>
<dbReference type="Pfam" id="PF09698">
    <property type="entry name" value="GSu_C4xC__C2xCH"/>
    <property type="match status" value="3"/>
</dbReference>
<dbReference type="InterPro" id="IPR036280">
    <property type="entry name" value="Multihaem_cyt_sf"/>
</dbReference>
<dbReference type="SUPFAM" id="SSF48695">
    <property type="entry name" value="Multiheme cytochromes"/>
    <property type="match status" value="2"/>
</dbReference>
<gene>
    <name evidence="1" type="ORF">LCGC14_2286740</name>
</gene>
<feature type="non-terminal residue" evidence="1">
    <location>
        <position position="583"/>
    </location>
</feature>
<protein>
    <submittedName>
        <fullName evidence="1">Uncharacterized protein</fullName>
    </submittedName>
</protein>
<reference evidence="1" key="1">
    <citation type="journal article" date="2015" name="Nature">
        <title>Complex archaea that bridge the gap between prokaryotes and eukaryotes.</title>
        <authorList>
            <person name="Spang A."/>
            <person name="Saw J.H."/>
            <person name="Jorgensen S.L."/>
            <person name="Zaremba-Niedzwiedzka K."/>
            <person name="Martijn J."/>
            <person name="Lind A.E."/>
            <person name="van Eijk R."/>
            <person name="Schleper C."/>
            <person name="Guy L."/>
            <person name="Ettema T.J."/>
        </authorList>
    </citation>
    <scope>NUCLEOTIDE SEQUENCE</scope>
</reference>
<feature type="non-terminal residue" evidence="1">
    <location>
        <position position="1"/>
    </location>
</feature>
<name>A0A0F9F521_9ZZZZ</name>